<evidence type="ECO:0000313" key="16">
    <source>
        <dbReference type="EMBL" id="XBH07990.1"/>
    </source>
</evidence>
<gene>
    <name evidence="16" type="ORF">V5E97_18735</name>
</gene>
<keyword evidence="9 14" id="KW-0067">ATP-binding</keyword>
<name>A0AAU7CRR4_9BACT</name>
<evidence type="ECO:0000256" key="14">
    <source>
        <dbReference type="PROSITE-ProRule" id="PRU00409"/>
    </source>
</evidence>
<accession>A0AAU7CRR4</accession>
<proteinExistence type="inferred from homology"/>
<keyword evidence="6" id="KW-0963">Cytoplasm</keyword>
<evidence type="ECO:0000256" key="8">
    <source>
        <dbReference type="ARBA" id="ARBA00022741"/>
    </source>
</evidence>
<dbReference type="PANTHER" id="PTHR23132:SF23">
    <property type="entry name" value="D-ALANINE--D-ALANINE LIGASE B"/>
    <property type="match status" value="1"/>
</dbReference>
<evidence type="ECO:0000256" key="2">
    <source>
        <dbReference type="ARBA" id="ARBA00001946"/>
    </source>
</evidence>
<dbReference type="EC" id="6.3.2.4" evidence="5"/>
<feature type="domain" description="ATP-grasp" evidence="15">
    <location>
        <begin position="112"/>
        <end position="328"/>
    </location>
</feature>
<keyword evidence="12" id="KW-0961">Cell wall biogenesis/degradation</keyword>
<dbReference type="GO" id="GO:0009252">
    <property type="term" value="P:peptidoglycan biosynthetic process"/>
    <property type="evidence" value="ECO:0007669"/>
    <property type="project" value="UniProtKB-KW"/>
</dbReference>
<comment type="subcellular location">
    <subcellularLocation>
        <location evidence="3">Cytoplasm</location>
    </subcellularLocation>
</comment>
<dbReference type="PROSITE" id="PS50975">
    <property type="entry name" value="ATP_GRASP"/>
    <property type="match status" value="1"/>
</dbReference>
<dbReference type="SUPFAM" id="SSF56059">
    <property type="entry name" value="Glutathione synthetase ATP-binding domain-like"/>
    <property type="match status" value="1"/>
</dbReference>
<dbReference type="InterPro" id="IPR011095">
    <property type="entry name" value="Dala_Dala_lig_C"/>
</dbReference>
<comment type="cofactor">
    <cofactor evidence="2">
        <name>Mg(2+)</name>
        <dbReference type="ChEBI" id="CHEBI:18420"/>
    </cofactor>
</comment>
<dbReference type="EMBL" id="CP155447">
    <property type="protein sequence ID" value="XBH07990.1"/>
    <property type="molecule type" value="Genomic_DNA"/>
</dbReference>
<comment type="catalytic activity">
    <reaction evidence="13">
        <text>2 D-alanine + ATP = D-alanyl-D-alanine + ADP + phosphate + H(+)</text>
        <dbReference type="Rhea" id="RHEA:11224"/>
        <dbReference type="ChEBI" id="CHEBI:15378"/>
        <dbReference type="ChEBI" id="CHEBI:30616"/>
        <dbReference type="ChEBI" id="CHEBI:43474"/>
        <dbReference type="ChEBI" id="CHEBI:57416"/>
        <dbReference type="ChEBI" id="CHEBI:57822"/>
        <dbReference type="ChEBI" id="CHEBI:456216"/>
        <dbReference type="EC" id="6.3.2.4"/>
    </reaction>
</comment>
<dbReference type="GO" id="GO:0008360">
    <property type="term" value="P:regulation of cell shape"/>
    <property type="evidence" value="ECO:0007669"/>
    <property type="project" value="UniProtKB-KW"/>
</dbReference>
<evidence type="ECO:0000256" key="9">
    <source>
        <dbReference type="ARBA" id="ARBA00022840"/>
    </source>
</evidence>
<evidence type="ECO:0000256" key="12">
    <source>
        <dbReference type="ARBA" id="ARBA00023316"/>
    </source>
</evidence>
<dbReference type="Pfam" id="PF07478">
    <property type="entry name" value="Dala_Dala_lig_C"/>
    <property type="match status" value="1"/>
</dbReference>
<dbReference type="AlphaFoldDB" id="A0AAU7CRR4"/>
<dbReference type="GO" id="GO:0046872">
    <property type="term" value="F:metal ion binding"/>
    <property type="evidence" value="ECO:0007669"/>
    <property type="project" value="InterPro"/>
</dbReference>
<evidence type="ECO:0000256" key="7">
    <source>
        <dbReference type="ARBA" id="ARBA00022598"/>
    </source>
</evidence>
<dbReference type="GO" id="GO:0005524">
    <property type="term" value="F:ATP binding"/>
    <property type="evidence" value="ECO:0007669"/>
    <property type="project" value="UniProtKB-UniRule"/>
</dbReference>
<dbReference type="InterPro" id="IPR016185">
    <property type="entry name" value="PreATP-grasp_dom_sf"/>
</dbReference>
<dbReference type="GO" id="GO:0071555">
    <property type="term" value="P:cell wall organization"/>
    <property type="evidence" value="ECO:0007669"/>
    <property type="project" value="UniProtKB-KW"/>
</dbReference>
<keyword evidence="10" id="KW-0133">Cell shape</keyword>
<protein>
    <recommendedName>
        <fullName evidence="5">D-alanine--D-alanine ligase</fullName>
        <ecNumber evidence="5">6.3.2.4</ecNumber>
    </recommendedName>
</protein>
<comment type="cofactor">
    <cofactor evidence="1">
        <name>Mn(2+)</name>
        <dbReference type="ChEBI" id="CHEBI:29035"/>
    </cofactor>
</comment>
<dbReference type="GO" id="GO:0005737">
    <property type="term" value="C:cytoplasm"/>
    <property type="evidence" value="ECO:0007669"/>
    <property type="project" value="UniProtKB-SubCell"/>
</dbReference>
<evidence type="ECO:0000256" key="10">
    <source>
        <dbReference type="ARBA" id="ARBA00022960"/>
    </source>
</evidence>
<evidence type="ECO:0000256" key="1">
    <source>
        <dbReference type="ARBA" id="ARBA00001936"/>
    </source>
</evidence>
<keyword evidence="7" id="KW-0436">Ligase</keyword>
<dbReference type="PANTHER" id="PTHR23132">
    <property type="entry name" value="D-ALANINE--D-ALANINE LIGASE"/>
    <property type="match status" value="1"/>
</dbReference>
<comment type="similarity">
    <text evidence="4">Belongs to the D-alanine--D-alanine ligase family.</text>
</comment>
<evidence type="ECO:0000259" key="15">
    <source>
        <dbReference type="PROSITE" id="PS50975"/>
    </source>
</evidence>
<keyword evidence="8 14" id="KW-0547">Nucleotide-binding</keyword>
<dbReference type="InterPro" id="IPR011761">
    <property type="entry name" value="ATP-grasp"/>
</dbReference>
<dbReference type="Gene3D" id="3.40.50.20">
    <property type="match status" value="1"/>
</dbReference>
<keyword evidence="11" id="KW-0573">Peptidoglycan synthesis</keyword>
<dbReference type="PROSITE" id="PS00844">
    <property type="entry name" value="DALA_DALA_LIGASE_2"/>
    <property type="match status" value="1"/>
</dbReference>
<evidence type="ECO:0000256" key="13">
    <source>
        <dbReference type="ARBA" id="ARBA00047614"/>
    </source>
</evidence>
<evidence type="ECO:0000256" key="11">
    <source>
        <dbReference type="ARBA" id="ARBA00022984"/>
    </source>
</evidence>
<evidence type="ECO:0000256" key="5">
    <source>
        <dbReference type="ARBA" id="ARBA00012216"/>
    </source>
</evidence>
<organism evidence="16">
    <name type="scientific">Singulisphaera sp. Ch08</name>
    <dbReference type="NCBI Taxonomy" id="3120278"/>
    <lineage>
        <taxon>Bacteria</taxon>
        <taxon>Pseudomonadati</taxon>
        <taxon>Planctomycetota</taxon>
        <taxon>Planctomycetia</taxon>
        <taxon>Isosphaerales</taxon>
        <taxon>Isosphaeraceae</taxon>
        <taxon>Singulisphaera</taxon>
    </lineage>
</organism>
<dbReference type="Gene3D" id="3.30.470.20">
    <property type="entry name" value="ATP-grasp fold, B domain"/>
    <property type="match status" value="1"/>
</dbReference>
<dbReference type="SUPFAM" id="SSF52440">
    <property type="entry name" value="PreATP-grasp domain"/>
    <property type="match status" value="1"/>
</dbReference>
<evidence type="ECO:0000256" key="6">
    <source>
        <dbReference type="ARBA" id="ARBA00022490"/>
    </source>
</evidence>
<reference evidence="16" key="1">
    <citation type="submission" date="2024-05" db="EMBL/GenBank/DDBJ databases">
        <title>Planctomycetes of the genus Singulisphaera possess chitinolytic capabilities.</title>
        <authorList>
            <person name="Ivanova A."/>
        </authorList>
    </citation>
    <scope>NUCLEOTIDE SEQUENCE</scope>
    <source>
        <strain evidence="16">Ch08T</strain>
    </source>
</reference>
<dbReference type="InterPro" id="IPR000291">
    <property type="entry name" value="D-Ala_lig_Van_CS"/>
</dbReference>
<evidence type="ECO:0000256" key="4">
    <source>
        <dbReference type="ARBA" id="ARBA00010871"/>
    </source>
</evidence>
<dbReference type="GO" id="GO:0008716">
    <property type="term" value="F:D-alanine-D-alanine ligase activity"/>
    <property type="evidence" value="ECO:0007669"/>
    <property type="project" value="UniProtKB-EC"/>
</dbReference>
<sequence>MRIGIAFDLVPIVASTDGPDDRYEEFDKPQTIEALADVLRGEGHNVILLGDGREFLQRVLDDPPDFVWNLAEGEGGGRNREARVPAALEMLGIPYSGSDPLTLAAALDKGVAKRLVESAVAVPQGFTFPSGLSSSEVTSLIHTARLRERSNQWIVKPSFEGSSKGIRSRCIADTDHDVIELYQSLSRDYGQPILIEEFIAGDEVTVGIVGNGDQAEVIGAMKIRPKTPDDRFVYSIEVKRDWDERVDYETPARLASDTMTRLIRSALGAYEALGCRDLARIDFRIRAGVPYFIEANPLPGLAPDWSDLIILARGMGIGYPELIRKVLRVALTRVGLEPSSRSRVGS</sequence>
<dbReference type="RefSeq" id="WP_406700828.1">
    <property type="nucleotide sequence ID" value="NZ_CP155447.1"/>
</dbReference>
<evidence type="ECO:0000256" key="3">
    <source>
        <dbReference type="ARBA" id="ARBA00004496"/>
    </source>
</evidence>